<dbReference type="GO" id="GO:0000146">
    <property type="term" value="F:microfilament motor activity"/>
    <property type="evidence" value="ECO:0007669"/>
    <property type="project" value="TreeGrafter"/>
</dbReference>
<dbReference type="Gene3D" id="1.25.40.530">
    <property type="entry name" value="MyTH4 domain"/>
    <property type="match status" value="1"/>
</dbReference>
<dbReference type="VEuPathDB" id="FungiDB:H310_06207"/>
<feature type="domain" description="Myosin motor" evidence="10">
    <location>
        <begin position="111"/>
        <end position="747"/>
    </location>
</feature>
<feature type="coiled-coil region" evidence="7">
    <location>
        <begin position="1166"/>
        <end position="1193"/>
    </location>
</feature>
<dbReference type="Pfam" id="PF00373">
    <property type="entry name" value="FERM_M"/>
    <property type="match status" value="1"/>
</dbReference>
<dbReference type="PROSITE" id="PS51456">
    <property type="entry name" value="MYOSIN_MOTOR"/>
    <property type="match status" value="1"/>
</dbReference>
<keyword evidence="5 6" id="KW-0009">Actin-binding</keyword>
<dbReference type="PRINTS" id="PR00193">
    <property type="entry name" value="MYOSINHEAVY"/>
</dbReference>
<evidence type="ECO:0000256" key="2">
    <source>
        <dbReference type="ARBA" id="ARBA00022840"/>
    </source>
</evidence>
<evidence type="ECO:0000256" key="6">
    <source>
        <dbReference type="PROSITE-ProRule" id="PRU00782"/>
    </source>
</evidence>
<evidence type="ECO:0000256" key="7">
    <source>
        <dbReference type="SAM" id="Coils"/>
    </source>
</evidence>
<keyword evidence="1 6" id="KW-0547">Nucleotide-binding</keyword>
<comment type="caution">
    <text evidence="6">Lacks conserved residue(s) required for the propagation of feature annotation.</text>
</comment>
<evidence type="ECO:0000259" key="10">
    <source>
        <dbReference type="PROSITE" id="PS51456"/>
    </source>
</evidence>
<dbReference type="Pfam" id="PF00784">
    <property type="entry name" value="MyTH4"/>
    <property type="match status" value="1"/>
</dbReference>
<dbReference type="SMART" id="SM00295">
    <property type="entry name" value="B41"/>
    <property type="match status" value="1"/>
</dbReference>
<evidence type="ECO:0000256" key="5">
    <source>
        <dbReference type="ARBA" id="ARBA00023203"/>
    </source>
</evidence>
<dbReference type="eggNOG" id="KOG4229">
    <property type="taxonomic scope" value="Eukaryota"/>
</dbReference>
<keyword evidence="3 6" id="KW-0518">Myosin</keyword>
<protein>
    <recommendedName>
        <fullName evidence="12">Myosin motor domain-containing protein</fullName>
    </recommendedName>
</protein>
<gene>
    <name evidence="11" type="ORF">H310_06207</name>
</gene>
<dbReference type="InterPro" id="IPR001609">
    <property type="entry name" value="Myosin_head_motor_dom-like"/>
</dbReference>
<dbReference type="InterPro" id="IPR019749">
    <property type="entry name" value="Band_41_domain"/>
</dbReference>
<feature type="domain" description="FERM" evidence="8">
    <location>
        <begin position="1589"/>
        <end position="1949"/>
    </location>
</feature>
<dbReference type="InterPro" id="IPR038185">
    <property type="entry name" value="MyTH4_dom_sf"/>
</dbReference>
<dbReference type="RefSeq" id="XP_008869400.1">
    <property type="nucleotide sequence ID" value="XM_008871178.1"/>
</dbReference>
<dbReference type="GO" id="GO:0005524">
    <property type="term" value="F:ATP binding"/>
    <property type="evidence" value="ECO:0007669"/>
    <property type="project" value="UniProtKB-UniRule"/>
</dbReference>
<evidence type="ECO:0000259" key="8">
    <source>
        <dbReference type="PROSITE" id="PS50057"/>
    </source>
</evidence>
<dbReference type="eggNOG" id="KOG0160">
    <property type="taxonomic scope" value="Eukaryota"/>
</dbReference>
<accession>A0A024U6N7</accession>
<dbReference type="SUPFAM" id="SSF52540">
    <property type="entry name" value="P-loop containing nucleoside triphosphate hydrolases"/>
    <property type="match status" value="1"/>
</dbReference>
<dbReference type="EMBL" id="KI913962">
    <property type="protein sequence ID" value="ETW01552.1"/>
    <property type="molecule type" value="Genomic_DNA"/>
</dbReference>
<organism evidence="11">
    <name type="scientific">Aphanomyces invadans</name>
    <dbReference type="NCBI Taxonomy" id="157072"/>
    <lineage>
        <taxon>Eukaryota</taxon>
        <taxon>Sar</taxon>
        <taxon>Stramenopiles</taxon>
        <taxon>Oomycota</taxon>
        <taxon>Saprolegniomycetes</taxon>
        <taxon>Saprolegniales</taxon>
        <taxon>Verrucalvaceae</taxon>
        <taxon>Aphanomyces</taxon>
    </lineage>
</organism>
<dbReference type="GO" id="GO:0005737">
    <property type="term" value="C:cytoplasm"/>
    <property type="evidence" value="ECO:0007669"/>
    <property type="project" value="TreeGrafter"/>
</dbReference>
<feature type="domain" description="MyTH4" evidence="9">
    <location>
        <begin position="1443"/>
        <end position="1584"/>
    </location>
</feature>
<dbReference type="InterPro" id="IPR027417">
    <property type="entry name" value="P-loop_NTPase"/>
</dbReference>
<dbReference type="OrthoDB" id="6108017at2759"/>
<proteinExistence type="inferred from homology"/>
<evidence type="ECO:0000256" key="1">
    <source>
        <dbReference type="ARBA" id="ARBA00022741"/>
    </source>
</evidence>
<dbReference type="InterPro" id="IPR000299">
    <property type="entry name" value="FERM_domain"/>
</dbReference>
<dbReference type="Pfam" id="PF00063">
    <property type="entry name" value="Myosin_head"/>
    <property type="match status" value="1"/>
</dbReference>
<evidence type="ECO:0000256" key="4">
    <source>
        <dbReference type="ARBA" id="ARBA00023175"/>
    </source>
</evidence>
<dbReference type="Gene3D" id="3.40.850.10">
    <property type="entry name" value="Kinesin motor domain"/>
    <property type="match status" value="1"/>
</dbReference>
<evidence type="ECO:0000256" key="3">
    <source>
        <dbReference type="ARBA" id="ARBA00023123"/>
    </source>
</evidence>
<dbReference type="Gene3D" id="1.20.120.720">
    <property type="entry name" value="Myosin VI head, motor domain, U50 subdomain"/>
    <property type="match status" value="1"/>
</dbReference>
<feature type="binding site" evidence="6">
    <location>
        <begin position="206"/>
        <end position="213"/>
    </location>
    <ligand>
        <name>ATP</name>
        <dbReference type="ChEBI" id="CHEBI:30616"/>
    </ligand>
</feature>
<dbReference type="InterPro" id="IPR019748">
    <property type="entry name" value="FERM_central"/>
</dbReference>
<evidence type="ECO:0000259" key="9">
    <source>
        <dbReference type="PROSITE" id="PS51016"/>
    </source>
</evidence>
<comment type="similarity">
    <text evidence="6">Belongs to the TRAFAC class myosin-kinesin ATPase superfamily. Myosin family.</text>
</comment>
<reference evidence="11" key="1">
    <citation type="submission" date="2013-12" db="EMBL/GenBank/DDBJ databases">
        <title>The Genome Sequence of Aphanomyces invadans NJM9701.</title>
        <authorList>
            <consortium name="The Broad Institute Genomics Platform"/>
            <person name="Russ C."/>
            <person name="Tyler B."/>
            <person name="van West P."/>
            <person name="Dieguez-Uribeondo J."/>
            <person name="Young S.K."/>
            <person name="Zeng Q."/>
            <person name="Gargeya S."/>
            <person name="Fitzgerald M."/>
            <person name="Abouelleil A."/>
            <person name="Alvarado L."/>
            <person name="Chapman S.B."/>
            <person name="Gainer-Dewar J."/>
            <person name="Goldberg J."/>
            <person name="Griggs A."/>
            <person name="Gujja S."/>
            <person name="Hansen M."/>
            <person name="Howarth C."/>
            <person name="Imamovic A."/>
            <person name="Ireland A."/>
            <person name="Larimer J."/>
            <person name="McCowan C."/>
            <person name="Murphy C."/>
            <person name="Pearson M."/>
            <person name="Poon T.W."/>
            <person name="Priest M."/>
            <person name="Roberts A."/>
            <person name="Saif S."/>
            <person name="Shea T."/>
            <person name="Sykes S."/>
            <person name="Wortman J."/>
            <person name="Nusbaum C."/>
            <person name="Birren B."/>
        </authorList>
    </citation>
    <scope>NUCLEOTIDE SEQUENCE [LARGE SCALE GENOMIC DNA]</scope>
    <source>
        <strain evidence="11">NJM9701</strain>
    </source>
</reference>
<name>A0A024U6N7_9STRA</name>
<sequence length="1949" mass="214905">MENHRNRIESSSSEMDMNQGYQEIPTRQWVWCPDPTMVCVPGVVVARGKDGVLIVHTEDGEERQLDSDDALPVTIDVTTTVPDIAELTLNSSIRRGGVDEIRASSKENRMQQNLHARHEAQALEYALLYTLRTRFRDDTIYTECGASVLISINPHRPLPLYTPDMIQAYRHRQMLHEMPPHLFGLAENAKLALQESGEDQAIVLLGERGAGKSDAAKLVLQYLCHQTHTAPISRSKSRSNAGDMAGSSSIHVPIEEQMLHACTVLEAFGHAEVPNHANASYVLKIFSVEYDTHGRLIAGNLTTHSLQKQRVMHTLPSERNFHIFHLLLAEAAVNPSLQSSLELGFDFAIAASAHPPVGRSEARWYQDVTASLTALRIPAHHVHNIMRVVSAILHLGNVKFVPAPSSTTSTTHSMENTQDAACMIDDATAVHLQLAATMLEVDASVLDHYFRTRKMVSSNHTSSLKIVSIHQATRARDTFCKNLYESLVHAIMFRMNASMRSKLERYEKSNIAVDTRGIHILDSFGYVTPGADAVQGFDTLCVHYWAEKVRSLYLSCVFPTATNLDVDVYVRMYEQSPVGIIPILTDQMATRAHHRQAQDAQFVNKLLVANESIGNALLQPVLPSTNNKKNYKVQFTIQHGNSTTITYEADDFVRRNNKSVSTTAAAILKSSKNSFVKGMVDRHGNSPTLPSPTTASTVATNFSILKQIQTSDNVAMELMQQASSLVAAIRNMGTHFVVCVNPQKDDQPFFDSRDVVRQLRAVDMLNLIVSCQRNLTVKLSPPLFFSRYRHICGHRQTLESLIRSLIAIGVMDDLTWRVEGVPPQTVWLHVLQRKKLEKARELYLNACATMIQRNLQRSAFRKLCTRRLASLAALRAAVNDRDPAAIQTGLTDATSWMEAHGTNIRLVQDATQVVSQVAEESYLKSILSDAVSSGHEVLLQHAITTAQAVCPSWKHDLLTKGKAMLRKMSEAPSSSGASSTIRNTLLRGSLADIAQMNPLPSASTTEGLLVKKLLARRTDEAAAQKALASCVSSSGDGASTTLWTTCISKLLELGVVDETLATLKTSWEAWAPLRALVPMSRIQIEEALQRAVDTKCQPGAEICLNLLTDLGTNNDDLVLQAVALLDEKLPPAKVRPQAVALVDLALQSDSMMLLEAAMTRCRSVGMAQWDINVRKVEKALEGHNKERAALEDAWNAFLQQDLAKLHDIQTTHPLVATSPVFGFLGLLQAHHKRLQRLSKLPVDQRVQEAAEAGLLDVVQADLSHIFASMDQSRQVADLQHTLRFVQARLDGRMEVRADLLALVTAQTQKVLGQTTLHDPTTNKPSPVLSSALEDAGGVTKQLQKSLLAKSKLAKILKAPTEASLQAWLDEVNSNGPSIAVEASALQSATDVLRQLKASHNVESNFGTPSNDATASDDAVDTSLQLSDYDQLRLEYIGPLSLQWENRVVDQPLLKDQRTPWSIHVNRCILGYMRDRVMWFREMLAQSILQLALQQPTIVDEVLMQIMKQLTYNPRPESERRGWSLLALCLTNFSPSPQFAKYVASFVHSHDHPVALYCQTRLDTAHGGAVLSGFLPSLEELQAFDFRLPFVATIELMDGTVLTTNFPVTPELTVAHVVDVCAHFLGLQQGQLLGLAKDAASYLYHPHAYLADVFEAQLPPADDERASTGSHRPFSVVLKLRLSPVVPVVDDANLIYQRLVYVQAMEDILQGHVPLLQIEPVLRLASYAILADAAASTDPVPRTVDEVLTWNVLEYLPASWVDDKSENEFAQCILHQINQANHDPAHDADNARASPPSVETWQSLYVDEAKKHRLFGSHFFAIQVPSKQSKPAVVPTFSSSLPANLSASMAATNVLDAFDSTSVLAVNGMGVHFVDASHHVLLSWEHGDIVGVVFTHKHLTIQTVALGNAHMVCDRADVVGRLLEDYAVWNKTKLDAAAGGTVVAASGWLR</sequence>
<dbReference type="InterPro" id="IPR036961">
    <property type="entry name" value="Kinesin_motor_dom_sf"/>
</dbReference>
<dbReference type="Gene3D" id="1.20.58.530">
    <property type="match status" value="1"/>
</dbReference>
<dbReference type="GO" id="GO:0007015">
    <property type="term" value="P:actin filament organization"/>
    <property type="evidence" value="ECO:0007669"/>
    <property type="project" value="TreeGrafter"/>
</dbReference>
<dbReference type="PROSITE" id="PS50057">
    <property type="entry name" value="FERM_3"/>
    <property type="match status" value="1"/>
</dbReference>
<dbReference type="PANTHER" id="PTHR13140">
    <property type="entry name" value="MYOSIN"/>
    <property type="match status" value="1"/>
</dbReference>
<dbReference type="PANTHER" id="PTHR13140:SF845">
    <property type="entry name" value="MYOSIN-LIKE PROTEIN"/>
    <property type="match status" value="1"/>
</dbReference>
<dbReference type="GeneID" id="20083257"/>
<dbReference type="GO" id="GO:0016020">
    <property type="term" value="C:membrane"/>
    <property type="evidence" value="ECO:0007669"/>
    <property type="project" value="TreeGrafter"/>
</dbReference>
<keyword evidence="7" id="KW-0175">Coiled coil</keyword>
<evidence type="ECO:0008006" key="12">
    <source>
        <dbReference type="Google" id="ProtNLM"/>
    </source>
</evidence>
<dbReference type="PROSITE" id="PS51016">
    <property type="entry name" value="MYTH4"/>
    <property type="match status" value="1"/>
</dbReference>
<dbReference type="Gene3D" id="1.10.10.820">
    <property type="match status" value="1"/>
</dbReference>
<keyword evidence="4 6" id="KW-0505">Motor protein</keyword>
<dbReference type="GO" id="GO:0016459">
    <property type="term" value="C:myosin complex"/>
    <property type="evidence" value="ECO:0007669"/>
    <property type="project" value="UniProtKB-KW"/>
</dbReference>
<keyword evidence="2 6" id="KW-0067">ATP-binding</keyword>
<dbReference type="InterPro" id="IPR000857">
    <property type="entry name" value="MyTH4_dom"/>
</dbReference>
<dbReference type="GO" id="GO:0051015">
    <property type="term" value="F:actin filament binding"/>
    <property type="evidence" value="ECO:0007669"/>
    <property type="project" value="TreeGrafter"/>
</dbReference>
<dbReference type="STRING" id="157072.A0A024U6N7"/>
<dbReference type="SMART" id="SM00139">
    <property type="entry name" value="MyTH4"/>
    <property type="match status" value="1"/>
</dbReference>
<dbReference type="SMART" id="SM00242">
    <property type="entry name" value="MYSc"/>
    <property type="match status" value="1"/>
</dbReference>
<evidence type="ECO:0000313" key="11">
    <source>
        <dbReference type="EMBL" id="ETW01552.1"/>
    </source>
</evidence>